<accession>A0A2P6C8J0</accession>
<proteinExistence type="predicted"/>
<evidence type="ECO:0000313" key="2">
    <source>
        <dbReference type="Proteomes" id="UP000247345"/>
    </source>
</evidence>
<evidence type="ECO:0000313" key="1">
    <source>
        <dbReference type="EMBL" id="PQJ69236.1"/>
    </source>
</evidence>
<dbReference type="EMBL" id="MSCK01000002">
    <property type="protein sequence ID" value="PQJ69236.1"/>
    <property type="molecule type" value="Genomic_DNA"/>
</dbReference>
<sequence length="236" mass="27387">MSKVAHKIKEETKPLFRTSITATEIDFIRETDNDAFLNLKYIGQHTKEMPGGLSDEGLIDNGTYVFKAHFSNDKSVEIWLHSSFGNKKKAKAYADKLTSRLGKLPSFMRNTLNHVVIHTGDHTAFAEDVGGFFVLYSDNMDTRIRNNDLEETVFHETSHVTFDLKYAKSKMWKKNQATDKAFITEYAKSKPYQEDIAETALFVYTMKTNPNRLSKEIEQWIKINIPNRYKFLEMFF</sequence>
<dbReference type="AlphaFoldDB" id="A0A2P6C8J0"/>
<comment type="caution">
    <text evidence="1">The sequence shown here is derived from an EMBL/GenBank/DDBJ whole genome shotgun (WGS) entry which is preliminary data.</text>
</comment>
<dbReference type="Proteomes" id="UP000247345">
    <property type="component" value="Unassembled WGS sequence"/>
</dbReference>
<name>A0A2P6C8J0_9FLAO</name>
<protein>
    <submittedName>
        <fullName evidence="1">Uncharacterized protein</fullName>
    </submittedName>
</protein>
<gene>
    <name evidence="1" type="ORF">BTO14_14535</name>
</gene>
<reference evidence="1 2" key="1">
    <citation type="submission" date="2016-12" db="EMBL/GenBank/DDBJ databases">
        <title>Trade-off between light-utilization and light-protection in marine flavobacteria.</title>
        <authorList>
            <person name="Kumagai Y."/>
            <person name="Yoshizawa S."/>
            <person name="Kogure K."/>
            <person name="Iwasaki W."/>
        </authorList>
    </citation>
    <scope>NUCLEOTIDE SEQUENCE [LARGE SCALE GENOMIC DNA]</scope>
    <source>
        <strain evidence="1 2">KCTC 12100</strain>
    </source>
</reference>
<organism evidence="1 2">
    <name type="scientific">Polaribacter butkevichii</name>
    <dbReference type="NCBI Taxonomy" id="218490"/>
    <lineage>
        <taxon>Bacteria</taxon>
        <taxon>Pseudomonadati</taxon>
        <taxon>Bacteroidota</taxon>
        <taxon>Flavobacteriia</taxon>
        <taxon>Flavobacteriales</taxon>
        <taxon>Flavobacteriaceae</taxon>
    </lineage>
</organism>
<keyword evidence="2" id="KW-1185">Reference proteome</keyword>